<evidence type="ECO:0000256" key="3">
    <source>
        <dbReference type="SAM" id="MobiDB-lite"/>
    </source>
</evidence>
<evidence type="ECO:0000259" key="4">
    <source>
        <dbReference type="PROSITE" id="PS50894"/>
    </source>
</evidence>
<evidence type="ECO:0000313" key="6">
    <source>
        <dbReference type="Proteomes" id="UP000053176"/>
    </source>
</evidence>
<keyword evidence="5" id="KW-0808">Transferase</keyword>
<dbReference type="AlphaFoldDB" id="A0A117N4A9"/>
<gene>
    <name evidence="5" type="ORF">AU467_15810</name>
</gene>
<dbReference type="OrthoDB" id="8454588at2"/>
<evidence type="ECO:0000256" key="1">
    <source>
        <dbReference type="ARBA" id="ARBA00023012"/>
    </source>
</evidence>
<feature type="modified residue" description="Phosphohistidine" evidence="2">
    <location>
        <position position="72"/>
    </location>
</feature>
<name>A0A117N4A9_RHILI</name>
<dbReference type="PROSITE" id="PS50894">
    <property type="entry name" value="HPT"/>
    <property type="match status" value="1"/>
</dbReference>
<proteinExistence type="predicted"/>
<dbReference type="Pfam" id="PF01627">
    <property type="entry name" value="Hpt"/>
    <property type="match status" value="1"/>
</dbReference>
<dbReference type="InterPro" id="IPR036641">
    <property type="entry name" value="HPT_dom_sf"/>
</dbReference>
<feature type="domain" description="HPt" evidence="4">
    <location>
        <begin position="33"/>
        <end position="122"/>
    </location>
</feature>
<protein>
    <submittedName>
        <fullName evidence="5">Histidine kinase</fullName>
    </submittedName>
</protein>
<dbReference type="GO" id="GO:0004672">
    <property type="term" value="F:protein kinase activity"/>
    <property type="evidence" value="ECO:0007669"/>
    <property type="project" value="UniProtKB-ARBA"/>
</dbReference>
<dbReference type="InterPro" id="IPR008207">
    <property type="entry name" value="Sig_transdc_His_kin_Hpt_dom"/>
</dbReference>
<sequence>MRGESGIAFSMPGGDVSGTAGSRPVDLAHLARQTMDDRALEQEVLALFVQQALSVRDKILDADAKERVLLAHSLKGSARGIGAFAVAECAATIEKQPEDARTLKKLGVLIEEVRDFIAAISR</sequence>
<keyword evidence="2" id="KW-0597">Phosphoprotein</keyword>
<dbReference type="SUPFAM" id="SSF47226">
    <property type="entry name" value="Histidine-containing phosphotransfer domain, HPT domain"/>
    <property type="match status" value="1"/>
</dbReference>
<comment type="caution">
    <text evidence="5">The sequence shown here is derived from an EMBL/GenBank/DDBJ whole genome shotgun (WGS) entry which is preliminary data.</text>
</comment>
<evidence type="ECO:0000256" key="2">
    <source>
        <dbReference type="PROSITE-ProRule" id="PRU00110"/>
    </source>
</evidence>
<dbReference type="GO" id="GO:0000160">
    <property type="term" value="P:phosphorelay signal transduction system"/>
    <property type="evidence" value="ECO:0007669"/>
    <property type="project" value="UniProtKB-KW"/>
</dbReference>
<feature type="region of interest" description="Disordered" evidence="3">
    <location>
        <begin position="1"/>
        <end position="22"/>
    </location>
</feature>
<dbReference type="EMBL" id="LPWA01000079">
    <property type="protein sequence ID" value="KUM27605.1"/>
    <property type="molecule type" value="Genomic_DNA"/>
</dbReference>
<evidence type="ECO:0000313" key="5">
    <source>
        <dbReference type="EMBL" id="KUM27605.1"/>
    </source>
</evidence>
<dbReference type="Proteomes" id="UP000053176">
    <property type="component" value="Unassembled WGS sequence"/>
</dbReference>
<keyword evidence="1" id="KW-0902">Two-component regulatory system</keyword>
<reference evidence="5 6" key="1">
    <citation type="submission" date="2015-12" db="EMBL/GenBank/DDBJ databases">
        <title>Draft genome sequence of Mesorhizobium sp. UFLA 01-765, a multitolerant efficient symbiont and plant-growth promoting strain isolated from Zn-mining soil using Leucaena leucocephala as a trap plant.</title>
        <authorList>
            <person name="Rangel W.M."/>
            <person name="Thijs S."/>
            <person name="Longatti S.M."/>
            <person name="Moreira F.M."/>
            <person name="Weyens N."/>
            <person name="Vangronsveld J."/>
            <person name="Van Hamme J.D."/>
            <person name="Bottos E.M."/>
            <person name="Rineau F."/>
        </authorList>
    </citation>
    <scope>NUCLEOTIDE SEQUENCE [LARGE SCALE GENOMIC DNA]</scope>
    <source>
        <strain evidence="5 6">UFLA 01-765</strain>
    </source>
</reference>
<keyword evidence="5" id="KW-0418">Kinase</keyword>
<organism evidence="5 6">
    <name type="scientific">Rhizobium loti</name>
    <name type="common">Mesorhizobium loti</name>
    <dbReference type="NCBI Taxonomy" id="381"/>
    <lineage>
        <taxon>Bacteria</taxon>
        <taxon>Pseudomonadati</taxon>
        <taxon>Pseudomonadota</taxon>
        <taxon>Alphaproteobacteria</taxon>
        <taxon>Hyphomicrobiales</taxon>
        <taxon>Phyllobacteriaceae</taxon>
        <taxon>Mesorhizobium</taxon>
    </lineage>
</organism>
<accession>A0A117N4A9</accession>
<dbReference type="Gene3D" id="1.20.120.160">
    <property type="entry name" value="HPT domain"/>
    <property type="match status" value="1"/>
</dbReference>